<feature type="transmembrane region" description="Helical" evidence="1">
    <location>
        <begin position="6"/>
        <end position="21"/>
    </location>
</feature>
<proteinExistence type="predicted"/>
<dbReference type="EMBL" id="GGEC01068132">
    <property type="protein sequence ID" value="MBX48616.1"/>
    <property type="molecule type" value="Transcribed_RNA"/>
</dbReference>
<dbReference type="AlphaFoldDB" id="A0A2P2P1D9"/>
<sequence length="22" mass="2832">MFLSISYEYILLWWVFFLFVNT</sequence>
<keyword evidence="1" id="KW-0472">Membrane</keyword>
<reference evidence="2" key="1">
    <citation type="submission" date="2018-02" db="EMBL/GenBank/DDBJ databases">
        <title>Rhizophora mucronata_Transcriptome.</title>
        <authorList>
            <person name="Meera S.P."/>
            <person name="Sreeshan A."/>
            <person name="Augustine A."/>
        </authorList>
    </citation>
    <scope>NUCLEOTIDE SEQUENCE</scope>
    <source>
        <tissue evidence="2">Leaf</tissue>
    </source>
</reference>
<keyword evidence="1" id="KW-1133">Transmembrane helix</keyword>
<evidence type="ECO:0000313" key="2">
    <source>
        <dbReference type="EMBL" id="MBX48616.1"/>
    </source>
</evidence>
<keyword evidence="1" id="KW-0812">Transmembrane</keyword>
<protein>
    <submittedName>
        <fullName evidence="2">Uncharacterized protein</fullName>
    </submittedName>
</protein>
<name>A0A2P2P1D9_RHIMU</name>
<organism evidence="2">
    <name type="scientific">Rhizophora mucronata</name>
    <name type="common">Asiatic mangrove</name>
    <dbReference type="NCBI Taxonomy" id="61149"/>
    <lineage>
        <taxon>Eukaryota</taxon>
        <taxon>Viridiplantae</taxon>
        <taxon>Streptophyta</taxon>
        <taxon>Embryophyta</taxon>
        <taxon>Tracheophyta</taxon>
        <taxon>Spermatophyta</taxon>
        <taxon>Magnoliopsida</taxon>
        <taxon>eudicotyledons</taxon>
        <taxon>Gunneridae</taxon>
        <taxon>Pentapetalae</taxon>
        <taxon>rosids</taxon>
        <taxon>fabids</taxon>
        <taxon>Malpighiales</taxon>
        <taxon>Rhizophoraceae</taxon>
        <taxon>Rhizophora</taxon>
    </lineage>
</organism>
<accession>A0A2P2P1D9</accession>
<evidence type="ECO:0000256" key="1">
    <source>
        <dbReference type="SAM" id="Phobius"/>
    </source>
</evidence>